<dbReference type="AlphaFoldDB" id="A0A7Z0D9P9"/>
<dbReference type="Proteomes" id="UP000527616">
    <property type="component" value="Unassembled WGS sequence"/>
</dbReference>
<dbReference type="InterPro" id="IPR005247">
    <property type="entry name" value="YbhB_YbcL/LppC-like"/>
</dbReference>
<dbReference type="PANTHER" id="PTHR30289:SF1">
    <property type="entry name" value="PEBP (PHOSPHATIDYLETHANOLAMINE-BINDING PROTEIN) FAMILY PROTEIN"/>
    <property type="match status" value="1"/>
</dbReference>
<dbReference type="NCBIfam" id="TIGR00481">
    <property type="entry name" value="YbhB/YbcL family Raf kinase inhibitor-like protein"/>
    <property type="match status" value="1"/>
</dbReference>
<comment type="similarity">
    <text evidence="1">Belongs to the UPF0098 family.</text>
</comment>
<dbReference type="Pfam" id="PF01161">
    <property type="entry name" value="PBP"/>
    <property type="match status" value="1"/>
</dbReference>
<comment type="caution">
    <text evidence="2">The sequence shown here is derived from an EMBL/GenBank/DDBJ whole genome shotgun (WGS) entry which is preliminary data.</text>
</comment>
<evidence type="ECO:0008006" key="4">
    <source>
        <dbReference type="Google" id="ProtNLM"/>
    </source>
</evidence>
<dbReference type="InterPro" id="IPR036610">
    <property type="entry name" value="PEBP-like_sf"/>
</dbReference>
<reference evidence="2 3" key="1">
    <citation type="submission" date="2020-07" db="EMBL/GenBank/DDBJ databases">
        <title>Sequencing the genomes of 1000 actinobacteria strains.</title>
        <authorList>
            <person name="Klenk H.-P."/>
        </authorList>
    </citation>
    <scope>NUCLEOTIDE SEQUENCE [LARGE SCALE GENOMIC DNA]</scope>
    <source>
        <strain evidence="2 3">DSM 103164</strain>
    </source>
</reference>
<dbReference type="CDD" id="cd00865">
    <property type="entry name" value="PEBP_bact_arch"/>
    <property type="match status" value="1"/>
</dbReference>
<evidence type="ECO:0000256" key="1">
    <source>
        <dbReference type="ARBA" id="ARBA00007120"/>
    </source>
</evidence>
<evidence type="ECO:0000313" key="2">
    <source>
        <dbReference type="EMBL" id="NYI71263.1"/>
    </source>
</evidence>
<dbReference type="InterPro" id="IPR008914">
    <property type="entry name" value="PEBP"/>
</dbReference>
<dbReference type="EMBL" id="JACBZS010000001">
    <property type="protein sequence ID" value="NYI71263.1"/>
    <property type="molecule type" value="Genomic_DNA"/>
</dbReference>
<protein>
    <recommendedName>
        <fullName evidence="4">YbhB/YbcL family Raf kinase inhibitor-like protein</fullName>
    </recommendedName>
</protein>
<dbReference type="Gene3D" id="3.90.280.10">
    <property type="entry name" value="PEBP-like"/>
    <property type="match status" value="1"/>
</dbReference>
<gene>
    <name evidence="2" type="ORF">GGQ54_001823</name>
</gene>
<keyword evidence="3" id="KW-1185">Reference proteome</keyword>
<dbReference type="RefSeq" id="WP_179445109.1">
    <property type="nucleotide sequence ID" value="NZ_JACBZS010000001.1"/>
</dbReference>
<dbReference type="SUPFAM" id="SSF49777">
    <property type="entry name" value="PEBP-like"/>
    <property type="match status" value="1"/>
</dbReference>
<dbReference type="PANTHER" id="PTHR30289">
    <property type="entry name" value="UNCHARACTERIZED PROTEIN YBCL-RELATED"/>
    <property type="match status" value="1"/>
</dbReference>
<name>A0A7Z0D9P9_9ACTN</name>
<proteinExistence type="inferred from homology"/>
<evidence type="ECO:0000313" key="3">
    <source>
        <dbReference type="Proteomes" id="UP000527616"/>
    </source>
</evidence>
<accession>A0A7Z0D9P9</accession>
<sequence length="173" mass="17764">MNLERPTAPDPYELLPQVPAFEVTSSTFADGDTLAAEQTAAGGSVAPQLAWSGAPEGTASYVVSCFDPDAPTPSGFWHWTVVGVPATVTELPEGGALPDGAFAVRNDAGSDSFAGAAPPPGDRPHRYIFAVNALDTDDLGVDASASPAVVHFKMLGHVLGRGTLTGRYATPAQ</sequence>
<organism evidence="2 3">
    <name type="scientific">Naumannella cuiyingiana</name>
    <dbReference type="NCBI Taxonomy" id="1347891"/>
    <lineage>
        <taxon>Bacteria</taxon>
        <taxon>Bacillati</taxon>
        <taxon>Actinomycetota</taxon>
        <taxon>Actinomycetes</taxon>
        <taxon>Propionibacteriales</taxon>
        <taxon>Propionibacteriaceae</taxon>
        <taxon>Naumannella</taxon>
    </lineage>
</organism>